<name>V4SNM3_CITCL</name>
<dbReference type="InterPro" id="IPR009057">
    <property type="entry name" value="Homeodomain-like_sf"/>
</dbReference>
<dbReference type="PROSITE" id="PS51294">
    <property type="entry name" value="HTH_MYB"/>
    <property type="match status" value="1"/>
</dbReference>
<evidence type="ECO:0000259" key="6">
    <source>
        <dbReference type="PROSITE" id="PS51294"/>
    </source>
</evidence>
<evidence type="ECO:0000313" key="8">
    <source>
        <dbReference type="Proteomes" id="UP000030687"/>
    </source>
</evidence>
<feature type="domain" description="Myb-like" evidence="5">
    <location>
        <begin position="18"/>
        <end position="73"/>
    </location>
</feature>
<dbReference type="PANTHER" id="PTHR47999:SF3">
    <property type="entry name" value="TRANSCRIPTION FACTOR MYB7"/>
    <property type="match status" value="1"/>
</dbReference>
<evidence type="ECO:0000256" key="3">
    <source>
        <dbReference type="ARBA" id="ARBA00023242"/>
    </source>
</evidence>
<dbReference type="KEGG" id="cic:CICLE_v10027194mg"/>
<sequence length="192" mass="22081">YSEHIKEKMCPSCVSKDHHMIRRGFWTGEEDERLKSFILLNDEEGGWNWEDVPRGAGLLRCGKSCHDRWFNHLNPNIRRGDFTLEEDELIINLCRAGSKWTNIGLLLPGRTHKDVMNYCKTSYMRYKMSNRGVDPFANKRPRRKSSTASSSASASKKKNIIQEESTSKIPKNQLDGEKSGKLDLHLSLKTPN</sequence>
<dbReference type="Pfam" id="PF13921">
    <property type="entry name" value="Myb_DNA-bind_6"/>
    <property type="match status" value="1"/>
</dbReference>
<evidence type="ECO:0000256" key="1">
    <source>
        <dbReference type="ARBA" id="ARBA00004123"/>
    </source>
</evidence>
<organism evidence="7 8">
    <name type="scientific">Citrus clementina</name>
    <name type="common">Clementine</name>
    <name type="synonym">Citrus deliciosa x Citrus sinensis</name>
    <dbReference type="NCBI Taxonomy" id="85681"/>
    <lineage>
        <taxon>Eukaryota</taxon>
        <taxon>Viridiplantae</taxon>
        <taxon>Streptophyta</taxon>
        <taxon>Embryophyta</taxon>
        <taxon>Tracheophyta</taxon>
        <taxon>Spermatophyta</taxon>
        <taxon>Magnoliopsida</taxon>
        <taxon>eudicotyledons</taxon>
        <taxon>Gunneridae</taxon>
        <taxon>Pentapetalae</taxon>
        <taxon>rosids</taxon>
        <taxon>malvids</taxon>
        <taxon>Sapindales</taxon>
        <taxon>Rutaceae</taxon>
        <taxon>Aurantioideae</taxon>
        <taxon>Citrus</taxon>
    </lineage>
</organism>
<dbReference type="Proteomes" id="UP000030687">
    <property type="component" value="Unassembled WGS sequence"/>
</dbReference>
<dbReference type="InterPro" id="IPR015495">
    <property type="entry name" value="Myb_TF_plants"/>
</dbReference>
<dbReference type="OrthoDB" id="2143914at2759"/>
<dbReference type="InParanoid" id="V4SNM3"/>
<keyword evidence="3" id="KW-0539">Nucleus</keyword>
<feature type="non-terminal residue" evidence="7">
    <location>
        <position position="1"/>
    </location>
</feature>
<comment type="subcellular location">
    <subcellularLocation>
        <location evidence="1">Nucleus</location>
    </subcellularLocation>
</comment>
<evidence type="ECO:0000313" key="7">
    <source>
        <dbReference type="EMBL" id="ESR38656.1"/>
    </source>
</evidence>
<protein>
    <submittedName>
        <fullName evidence="7">Uncharacterized protein</fullName>
    </submittedName>
</protein>
<dbReference type="SUPFAM" id="SSF46689">
    <property type="entry name" value="Homeodomain-like"/>
    <property type="match status" value="1"/>
</dbReference>
<feature type="domain" description="HTH myb-type" evidence="6">
    <location>
        <begin position="18"/>
        <end position="77"/>
    </location>
</feature>
<keyword evidence="8" id="KW-1185">Reference proteome</keyword>
<dbReference type="SMART" id="SM00717">
    <property type="entry name" value="SANT"/>
    <property type="match status" value="2"/>
</dbReference>
<feature type="domain" description="Myb-like" evidence="5">
    <location>
        <begin position="74"/>
        <end position="118"/>
    </location>
</feature>
<dbReference type="PROSITE" id="PS50090">
    <property type="entry name" value="MYB_LIKE"/>
    <property type="match status" value="2"/>
</dbReference>
<dbReference type="Gene3D" id="1.10.10.60">
    <property type="entry name" value="Homeodomain-like"/>
    <property type="match status" value="2"/>
</dbReference>
<dbReference type="CDD" id="cd00167">
    <property type="entry name" value="SANT"/>
    <property type="match status" value="2"/>
</dbReference>
<dbReference type="OMA" id="PGRTHKD"/>
<proteinExistence type="predicted"/>
<keyword evidence="2" id="KW-0238">DNA-binding</keyword>
<accession>V4SNM3</accession>
<dbReference type="EMBL" id="KI536925">
    <property type="protein sequence ID" value="ESR38656.1"/>
    <property type="molecule type" value="Genomic_DNA"/>
</dbReference>
<dbReference type="InterPro" id="IPR017930">
    <property type="entry name" value="Myb_dom"/>
</dbReference>
<dbReference type="Gramene" id="ESR38656">
    <property type="protein sequence ID" value="ESR38656"/>
    <property type="gene ID" value="CICLE_v10027194mg"/>
</dbReference>
<gene>
    <name evidence="7" type="ORF">CICLE_v10027194mg</name>
</gene>
<evidence type="ECO:0000256" key="4">
    <source>
        <dbReference type="SAM" id="MobiDB-lite"/>
    </source>
</evidence>
<reference evidence="7 8" key="1">
    <citation type="submission" date="2013-10" db="EMBL/GenBank/DDBJ databases">
        <authorList>
            <consortium name="International Citrus Genome Consortium"/>
            <person name="Jenkins J."/>
            <person name="Schmutz J."/>
            <person name="Prochnik S."/>
            <person name="Rokhsar D."/>
            <person name="Gmitter F."/>
            <person name="Ollitrault P."/>
            <person name="Machado M."/>
            <person name="Talon M."/>
            <person name="Wincker P."/>
            <person name="Jaillon O."/>
            <person name="Morgante M."/>
        </authorList>
    </citation>
    <scope>NUCLEOTIDE SEQUENCE</scope>
    <source>
        <strain evidence="8">cv. Clemenules</strain>
    </source>
</reference>
<dbReference type="AlphaFoldDB" id="V4SNM3"/>
<dbReference type="InterPro" id="IPR001005">
    <property type="entry name" value="SANT/Myb"/>
</dbReference>
<dbReference type="GO" id="GO:0005634">
    <property type="term" value="C:nucleus"/>
    <property type="evidence" value="ECO:0007669"/>
    <property type="project" value="UniProtKB-SubCell"/>
</dbReference>
<evidence type="ECO:0000256" key="2">
    <source>
        <dbReference type="ARBA" id="ARBA00023125"/>
    </source>
</evidence>
<dbReference type="GO" id="GO:0003677">
    <property type="term" value="F:DNA binding"/>
    <property type="evidence" value="ECO:0007669"/>
    <property type="project" value="UniProtKB-KW"/>
</dbReference>
<dbReference type="eggNOG" id="KOG0048">
    <property type="taxonomic scope" value="Eukaryota"/>
</dbReference>
<evidence type="ECO:0000259" key="5">
    <source>
        <dbReference type="PROSITE" id="PS50090"/>
    </source>
</evidence>
<feature type="compositionally biased region" description="Basic and acidic residues" evidence="4">
    <location>
        <begin position="174"/>
        <end position="186"/>
    </location>
</feature>
<dbReference type="PANTHER" id="PTHR47999">
    <property type="entry name" value="TRANSCRIPTION FACTOR MYB8-RELATED-RELATED"/>
    <property type="match status" value="1"/>
</dbReference>
<feature type="region of interest" description="Disordered" evidence="4">
    <location>
        <begin position="131"/>
        <end position="192"/>
    </location>
</feature>